<keyword evidence="3 10" id="KW-0812">Transmembrane</keyword>
<dbReference type="PANTHER" id="PTHR11972">
    <property type="entry name" value="NADPH OXIDASE"/>
    <property type="match status" value="1"/>
</dbReference>
<keyword evidence="4" id="KW-0274">FAD</keyword>
<dbReference type="Pfam" id="PF01794">
    <property type="entry name" value="Ferric_reduct"/>
    <property type="match status" value="1"/>
</dbReference>
<dbReference type="VEuPathDB" id="FungiDB:C7M61_003727"/>
<proteinExistence type="predicted"/>
<comment type="subcellular location">
    <subcellularLocation>
        <location evidence="1">Membrane</location>
        <topology evidence="1">Multi-pass membrane protein</topology>
    </subcellularLocation>
</comment>
<gene>
    <name evidence="12" type="ORF">C7M61_003727</name>
</gene>
<evidence type="ECO:0000256" key="9">
    <source>
        <dbReference type="ARBA" id="ARBA00023136"/>
    </source>
</evidence>
<evidence type="ECO:0000256" key="2">
    <source>
        <dbReference type="ARBA" id="ARBA00022630"/>
    </source>
</evidence>
<evidence type="ECO:0000256" key="5">
    <source>
        <dbReference type="ARBA" id="ARBA00022982"/>
    </source>
</evidence>
<dbReference type="GO" id="GO:0033215">
    <property type="term" value="P:reductive iron assimilation"/>
    <property type="evidence" value="ECO:0007669"/>
    <property type="project" value="TreeGrafter"/>
</dbReference>
<feature type="transmembrane region" description="Helical" evidence="10">
    <location>
        <begin position="410"/>
        <end position="429"/>
    </location>
</feature>
<keyword evidence="2" id="KW-0285">Flavoprotein</keyword>
<evidence type="ECO:0000256" key="7">
    <source>
        <dbReference type="ARBA" id="ARBA00023002"/>
    </source>
</evidence>
<keyword evidence="8" id="KW-0813">Transport</keyword>
<dbReference type="AlphaFoldDB" id="A0A2P7YLL8"/>
<dbReference type="OrthoDB" id="10006946at2759"/>
<feature type="transmembrane region" description="Helical" evidence="10">
    <location>
        <begin position="211"/>
        <end position="231"/>
    </location>
</feature>
<accession>A0A2P7YLL8</accession>
<keyword evidence="5" id="KW-0249">Electron transport</keyword>
<name>A0A2P7YLL8_9ASCO</name>
<dbReference type="InterPro" id="IPR050369">
    <property type="entry name" value="RBOH/FRE"/>
</dbReference>
<feature type="domain" description="Ferric oxidoreductase" evidence="11">
    <location>
        <begin position="141"/>
        <end position="253"/>
    </location>
</feature>
<reference evidence="12 13" key="1">
    <citation type="submission" date="2018-03" db="EMBL/GenBank/DDBJ databases">
        <title>Candida pseudohaemulonii genome assembly and annotation.</title>
        <authorList>
            <person name="Munoz J.F."/>
            <person name="Gade L.G."/>
            <person name="Chow N.A."/>
            <person name="Litvintseva A.P."/>
            <person name="Loparev V.N."/>
            <person name="Cuomo C.A."/>
        </authorList>
    </citation>
    <scope>NUCLEOTIDE SEQUENCE [LARGE SCALE GENOMIC DNA]</scope>
    <source>
        <strain evidence="12 13">B12108</strain>
    </source>
</reference>
<evidence type="ECO:0000256" key="8">
    <source>
        <dbReference type="ARBA" id="ARBA00023065"/>
    </source>
</evidence>
<dbReference type="EMBL" id="PYFQ01000010">
    <property type="protein sequence ID" value="PSK36863.1"/>
    <property type="molecule type" value="Genomic_DNA"/>
</dbReference>
<evidence type="ECO:0000313" key="12">
    <source>
        <dbReference type="EMBL" id="PSK36863.1"/>
    </source>
</evidence>
<dbReference type="SFLD" id="SFLDG01168">
    <property type="entry name" value="Ferric_reductase_subgroup_(FRE"/>
    <property type="match status" value="1"/>
</dbReference>
<evidence type="ECO:0000313" key="13">
    <source>
        <dbReference type="Proteomes" id="UP000241107"/>
    </source>
</evidence>
<feature type="transmembrane region" description="Helical" evidence="10">
    <location>
        <begin position="105"/>
        <end position="129"/>
    </location>
</feature>
<keyword evidence="7" id="KW-0560">Oxidoreductase</keyword>
<evidence type="ECO:0000256" key="1">
    <source>
        <dbReference type="ARBA" id="ARBA00004141"/>
    </source>
</evidence>
<keyword evidence="9 10" id="KW-0472">Membrane</keyword>
<keyword evidence="6 10" id="KW-1133">Transmembrane helix</keyword>
<evidence type="ECO:0000256" key="3">
    <source>
        <dbReference type="ARBA" id="ARBA00022692"/>
    </source>
</evidence>
<feature type="transmembrane region" description="Helical" evidence="10">
    <location>
        <begin position="238"/>
        <end position="258"/>
    </location>
</feature>
<dbReference type="GO" id="GO:0000293">
    <property type="term" value="F:ferric-chelate reductase activity"/>
    <property type="evidence" value="ECO:0007669"/>
    <property type="project" value="TreeGrafter"/>
</dbReference>
<keyword evidence="8" id="KW-0406">Ion transport</keyword>
<comment type="caution">
    <text evidence="12">The sequence shown here is derived from an EMBL/GenBank/DDBJ whole genome shotgun (WGS) entry which is preliminary data.</text>
</comment>
<evidence type="ECO:0000256" key="6">
    <source>
        <dbReference type="ARBA" id="ARBA00022989"/>
    </source>
</evidence>
<dbReference type="PANTHER" id="PTHR11972:SF178">
    <property type="entry name" value="FERRIC REDUCTASE TRANSMEMBRANE COMPONENT 8-RELATED"/>
    <property type="match status" value="1"/>
</dbReference>
<dbReference type="RefSeq" id="XP_024712736.1">
    <property type="nucleotide sequence ID" value="XM_024859062.1"/>
</dbReference>
<evidence type="ECO:0000256" key="4">
    <source>
        <dbReference type="ARBA" id="ARBA00022827"/>
    </source>
</evidence>
<dbReference type="STRING" id="418784.A0A2P7YLL8"/>
<evidence type="ECO:0000256" key="10">
    <source>
        <dbReference type="SAM" id="Phobius"/>
    </source>
</evidence>
<dbReference type="InterPro" id="IPR013130">
    <property type="entry name" value="Fe3_Rdtase_TM_dom"/>
</dbReference>
<keyword evidence="13" id="KW-1185">Reference proteome</keyword>
<feature type="transmembrane region" description="Helical" evidence="10">
    <location>
        <begin position="34"/>
        <end position="53"/>
    </location>
</feature>
<protein>
    <recommendedName>
        <fullName evidence="11">Ferric oxidoreductase domain-containing protein</fullName>
    </recommendedName>
</protein>
<organism evidence="12 13">
    <name type="scientific">Candidozyma pseudohaemuli</name>
    <dbReference type="NCBI Taxonomy" id="418784"/>
    <lineage>
        <taxon>Eukaryota</taxon>
        <taxon>Fungi</taxon>
        <taxon>Dikarya</taxon>
        <taxon>Ascomycota</taxon>
        <taxon>Saccharomycotina</taxon>
        <taxon>Pichiomycetes</taxon>
        <taxon>Metschnikowiaceae</taxon>
        <taxon>Candidozyma</taxon>
    </lineage>
</organism>
<dbReference type="Proteomes" id="UP000241107">
    <property type="component" value="Unassembled WGS sequence"/>
</dbReference>
<feature type="transmembrane region" description="Helical" evidence="10">
    <location>
        <begin position="177"/>
        <end position="196"/>
    </location>
</feature>
<dbReference type="GeneID" id="36567115"/>
<evidence type="ECO:0000259" key="11">
    <source>
        <dbReference type="Pfam" id="PF01794"/>
    </source>
</evidence>
<sequence length="715" mass="82064">MDVPYLSEYFHYPDSKSKEYKDCRQNTTNKFGEIMGWVSVAFILSIAFQNYLLATGHWYLSKVHVLGPLSSFCDRITNRGGRAGFFRRMLRGFTRALKDTAYISYLNLQAITQIVLWTTVFTVLALVDINNGDLIFLAKRLGRLSVVSLPTVFFLTIRPSPLPNTLYLSLLPIHKWLSRGVIVLAVLHTLLYLGFFSKNGTWGKAWKTENLYGWGALLGFVMIIVTSLLKVRDRTYKLFFFNHYFWSWAIVLLLPFHVRPVRTTYVNILNVGILAYQIYYRVANTHTSEVSDFRVTDVSPNLAIIDFPNHLVKVRANNPGAHVRITNRSLNFIARLYKQFIPNYHPFTLVSLPLDRSQKLIVRKGSFKWSSDTRYKVCGSFDPKLLVVKSKNDQASRFSISKLGINAKKMLIVVGGSAISFAIPILRVLNYHGVPVKIIWVVRDYRDIAILRYFDGYIHGDDFEIFVTGNAVPNEEFDFAAVNAVPSYGTFRFLSNKSSFANLDFNERSRLLMSADEDEHMNQELENVDVDLLDENVLDDDGVERDCTVQLFSPTTEYNSNFEDSIEFDEEEAIGHDVTSTLSRRSSRSHSINERFSIDMEKGNESHRQFQNTVKRLNLDNRIYKGRPKLNYRYYNWCVNQHDIFTQCSGPQQLDGSGLVCCRDIPGRNKIGAEHKLPDAEKVWVISAGPKSLVKNVKLWASENGLKYHEEAFYV</sequence>
<dbReference type="SFLD" id="SFLDS00052">
    <property type="entry name" value="Ferric_Reductase_Domain"/>
    <property type="match status" value="1"/>
</dbReference>
<dbReference type="GO" id="GO:0005886">
    <property type="term" value="C:plasma membrane"/>
    <property type="evidence" value="ECO:0007669"/>
    <property type="project" value="TreeGrafter"/>
</dbReference>
<dbReference type="SFLD" id="SFLDF00463">
    <property type="entry name" value="AIM14"/>
    <property type="match status" value="1"/>
</dbReference>